<keyword evidence="1" id="KW-0805">Transcription regulation</keyword>
<dbReference type="KEGG" id="aex:Astex_3678"/>
<evidence type="ECO:0000256" key="1">
    <source>
        <dbReference type="ARBA" id="ARBA00023015"/>
    </source>
</evidence>
<dbReference type="PROSITE" id="PS50949">
    <property type="entry name" value="HTH_GNTR"/>
    <property type="match status" value="1"/>
</dbReference>
<dbReference type="SMART" id="SM00345">
    <property type="entry name" value="HTH_GNTR"/>
    <property type="match status" value="1"/>
</dbReference>
<dbReference type="PANTHER" id="PTHR43537:SF44">
    <property type="entry name" value="GNTR FAMILY REGULATORY PROTEIN"/>
    <property type="match status" value="1"/>
</dbReference>
<dbReference type="Gene3D" id="1.10.10.10">
    <property type="entry name" value="Winged helix-like DNA-binding domain superfamily/Winged helix DNA-binding domain"/>
    <property type="match status" value="1"/>
</dbReference>
<keyword evidence="2" id="KW-0238">DNA-binding</keyword>
<reference evidence="6" key="1">
    <citation type="submission" date="2010-12" db="EMBL/GenBank/DDBJ databases">
        <title>Complete sequence of plasmid 1 of Asticcacaulis excentricus CB 48.</title>
        <authorList>
            <consortium name="US DOE Joint Genome Institute"/>
            <person name="Lucas S."/>
            <person name="Copeland A."/>
            <person name="Lapidus A."/>
            <person name="Cheng J.-F."/>
            <person name="Bruce D."/>
            <person name="Goodwin L."/>
            <person name="Pitluck S."/>
            <person name="Teshima H."/>
            <person name="Davenport K."/>
            <person name="Detter J.C."/>
            <person name="Han C."/>
            <person name="Tapia R."/>
            <person name="Land M."/>
            <person name="Hauser L."/>
            <person name="Jeffries C."/>
            <person name="Kyrpides N."/>
            <person name="Ivanova N."/>
            <person name="Ovchinnikova G."/>
            <person name="Brun Y.V."/>
            <person name="Woyke T."/>
        </authorList>
    </citation>
    <scope>NUCLEOTIDE SEQUENCE [LARGE SCALE GENOMIC DNA]</scope>
    <source>
        <strain evidence="6">ATCC 15261 / DSM 4724 / KCTC 12464 / NCIMB 9791 / VKM B-1370 / CB 48</strain>
        <plasmid evidence="6">pASTEX01</plasmid>
    </source>
</reference>
<feature type="domain" description="HTH gntR-type" evidence="4">
    <location>
        <begin position="18"/>
        <end position="85"/>
    </location>
</feature>
<accession>E8RVF9</accession>
<sequence length="249" mass="27266">MVTAGTDPFPRMGLAAHSNATQSIVQALGSAIVTGQYADKTFPTEKALCLQFDAARTIVREAVKMLAAKGLITSRRRQGIRIASEDDWNLFDPDVLNWLLERRGSPELLLDFLEMRLAVEPAAAALAARDASEAQKAAIREAIERMYAAERGEDDGLTADIAFHIAVLNASGNRFFKQMRVMIATALAISIRYTNRVKGRQASAPDHARVAKAICEGDPVRARETMQWLLEGARQLVTSQITLQPSAFV</sequence>
<dbReference type="InterPro" id="IPR008920">
    <property type="entry name" value="TF_FadR/GntR_C"/>
</dbReference>
<dbReference type="Pfam" id="PF07729">
    <property type="entry name" value="FCD"/>
    <property type="match status" value="1"/>
</dbReference>
<dbReference type="SUPFAM" id="SSF46785">
    <property type="entry name" value="Winged helix' DNA-binding domain"/>
    <property type="match status" value="1"/>
</dbReference>
<dbReference type="SUPFAM" id="SSF48008">
    <property type="entry name" value="GntR ligand-binding domain-like"/>
    <property type="match status" value="1"/>
</dbReference>
<dbReference type="InterPro" id="IPR011711">
    <property type="entry name" value="GntR_C"/>
</dbReference>
<dbReference type="Proteomes" id="UP000001492">
    <property type="component" value="Plasmid pASTEX01"/>
</dbReference>
<dbReference type="EMBL" id="CP002397">
    <property type="protein sequence ID" value="ADU15300.1"/>
    <property type="molecule type" value="Genomic_DNA"/>
</dbReference>
<dbReference type="Pfam" id="PF00392">
    <property type="entry name" value="GntR"/>
    <property type="match status" value="1"/>
</dbReference>
<dbReference type="SMART" id="SM00895">
    <property type="entry name" value="FCD"/>
    <property type="match status" value="1"/>
</dbReference>
<dbReference type="InterPro" id="IPR000524">
    <property type="entry name" value="Tscrpt_reg_HTH_GntR"/>
</dbReference>
<dbReference type="GO" id="GO:0003677">
    <property type="term" value="F:DNA binding"/>
    <property type="evidence" value="ECO:0007669"/>
    <property type="project" value="UniProtKB-KW"/>
</dbReference>
<dbReference type="InterPro" id="IPR036390">
    <property type="entry name" value="WH_DNA-bd_sf"/>
</dbReference>
<evidence type="ECO:0000256" key="2">
    <source>
        <dbReference type="ARBA" id="ARBA00023125"/>
    </source>
</evidence>
<evidence type="ECO:0000313" key="6">
    <source>
        <dbReference type="Proteomes" id="UP000001492"/>
    </source>
</evidence>
<dbReference type="PANTHER" id="PTHR43537">
    <property type="entry name" value="TRANSCRIPTIONAL REGULATOR, GNTR FAMILY"/>
    <property type="match status" value="1"/>
</dbReference>
<evidence type="ECO:0000259" key="4">
    <source>
        <dbReference type="PROSITE" id="PS50949"/>
    </source>
</evidence>
<dbReference type="GO" id="GO:0003700">
    <property type="term" value="F:DNA-binding transcription factor activity"/>
    <property type="evidence" value="ECO:0007669"/>
    <property type="project" value="InterPro"/>
</dbReference>
<name>E8RVF9_ASTEC</name>
<dbReference type="CDD" id="cd07377">
    <property type="entry name" value="WHTH_GntR"/>
    <property type="match status" value="1"/>
</dbReference>
<dbReference type="PRINTS" id="PR00035">
    <property type="entry name" value="HTHGNTR"/>
</dbReference>
<organism evidence="5 6">
    <name type="scientific">Asticcacaulis excentricus (strain ATCC 15261 / DSM 4724 / KCTC 12464 / NCIMB 9791 / VKM B-1370 / CB 48)</name>
    <dbReference type="NCBI Taxonomy" id="573065"/>
    <lineage>
        <taxon>Bacteria</taxon>
        <taxon>Pseudomonadati</taxon>
        <taxon>Pseudomonadota</taxon>
        <taxon>Alphaproteobacteria</taxon>
        <taxon>Caulobacterales</taxon>
        <taxon>Caulobacteraceae</taxon>
        <taxon>Asticcacaulis</taxon>
    </lineage>
</organism>
<geneLocation type="plasmid" evidence="5 6">
    <name>pASTEX01</name>
</geneLocation>
<dbReference type="RefSeq" id="WP_013481113.1">
    <property type="nucleotide sequence ID" value="NC_014818.1"/>
</dbReference>
<dbReference type="AlphaFoldDB" id="E8RVF9"/>
<keyword evidence="3" id="KW-0804">Transcription</keyword>
<protein>
    <submittedName>
        <fullName evidence="5">GntR domain protein</fullName>
    </submittedName>
</protein>
<proteinExistence type="predicted"/>
<evidence type="ECO:0000256" key="3">
    <source>
        <dbReference type="ARBA" id="ARBA00023163"/>
    </source>
</evidence>
<evidence type="ECO:0000313" key="5">
    <source>
        <dbReference type="EMBL" id="ADU15300.1"/>
    </source>
</evidence>
<dbReference type="eggNOG" id="COG2186">
    <property type="taxonomic scope" value="Bacteria"/>
</dbReference>
<keyword evidence="5" id="KW-0614">Plasmid</keyword>
<dbReference type="Gene3D" id="1.20.120.530">
    <property type="entry name" value="GntR ligand-binding domain-like"/>
    <property type="match status" value="1"/>
</dbReference>
<dbReference type="InterPro" id="IPR036388">
    <property type="entry name" value="WH-like_DNA-bd_sf"/>
</dbReference>
<dbReference type="HOGENOM" id="CLU_017584_9_4_5"/>
<keyword evidence="6" id="KW-1185">Reference proteome</keyword>
<gene>
    <name evidence="5" type="ordered locus">Astex_3678</name>
</gene>